<dbReference type="KEGG" id="sre:PTSG_01492"/>
<keyword evidence="5" id="KW-0966">Cell projection</keyword>
<keyword evidence="3" id="KW-0677">Repeat</keyword>
<gene>
    <name evidence="8" type="ORF">PTSG_01492</name>
</gene>
<dbReference type="Gene3D" id="2.30.29.170">
    <property type="match status" value="3"/>
</dbReference>
<dbReference type="GO" id="GO:0005930">
    <property type="term" value="C:axoneme"/>
    <property type="evidence" value="ECO:0007669"/>
    <property type="project" value="UniProtKB-SubCell"/>
</dbReference>
<dbReference type="RefSeq" id="XP_004997468.1">
    <property type="nucleotide sequence ID" value="XM_004997411.1"/>
</dbReference>
<dbReference type="GO" id="GO:0005874">
    <property type="term" value="C:microtubule"/>
    <property type="evidence" value="ECO:0007669"/>
    <property type="project" value="TreeGrafter"/>
</dbReference>
<dbReference type="FunFam" id="2.30.29.170:FF:000002">
    <property type="entry name" value="EF-hand domain (C-terminal) containing 1"/>
    <property type="match status" value="1"/>
</dbReference>
<dbReference type="InterPro" id="IPR006602">
    <property type="entry name" value="DM10_dom"/>
</dbReference>
<keyword evidence="4" id="KW-0206">Cytoskeleton</keyword>
<dbReference type="FunFam" id="2.30.29.170:FF:000003">
    <property type="entry name" value="EF-hand domain (C-terminal) containing 1"/>
    <property type="match status" value="1"/>
</dbReference>
<dbReference type="OrthoDB" id="10255210at2759"/>
<evidence type="ECO:0000256" key="4">
    <source>
        <dbReference type="ARBA" id="ARBA00023212"/>
    </source>
</evidence>
<accession>F2U0H9</accession>
<proteinExistence type="predicted"/>
<evidence type="ECO:0000256" key="3">
    <source>
        <dbReference type="ARBA" id="ARBA00022737"/>
    </source>
</evidence>
<evidence type="ECO:0000256" key="2">
    <source>
        <dbReference type="ARBA" id="ARBA00022490"/>
    </source>
</evidence>
<feature type="region of interest" description="Disordered" evidence="6">
    <location>
        <begin position="1"/>
        <end position="27"/>
    </location>
</feature>
<protein>
    <recommendedName>
        <fullName evidence="7">DM10 domain-containing protein</fullName>
    </recommendedName>
</protein>
<dbReference type="eggNOG" id="KOG0043">
    <property type="taxonomic scope" value="Eukaryota"/>
</dbReference>
<evidence type="ECO:0000256" key="6">
    <source>
        <dbReference type="SAM" id="MobiDB-lite"/>
    </source>
</evidence>
<dbReference type="OMA" id="WKDFNIG"/>
<reference evidence="8" key="1">
    <citation type="submission" date="2009-08" db="EMBL/GenBank/DDBJ databases">
        <title>Annotation of Salpingoeca rosetta.</title>
        <authorList>
            <consortium name="The Broad Institute Genome Sequencing Platform"/>
            <person name="Russ C."/>
            <person name="Cuomo C."/>
            <person name="Burger G."/>
            <person name="Gray M.W."/>
            <person name="Holland P.W.H."/>
            <person name="King N."/>
            <person name="Lang F.B.F."/>
            <person name="Roger A.J."/>
            <person name="Ruiz-Trillo I."/>
            <person name="Young S.K."/>
            <person name="Zeng Q."/>
            <person name="Gargeya S."/>
            <person name="Alvarado L."/>
            <person name="Berlin A."/>
            <person name="Chapman S.B."/>
            <person name="Chen Z."/>
            <person name="Freedman E."/>
            <person name="Gellesch M."/>
            <person name="Goldberg J."/>
            <person name="Griggs A."/>
            <person name="Gujja S."/>
            <person name="Heilman E."/>
            <person name="Heiman D."/>
            <person name="Howarth C."/>
            <person name="Mehta T."/>
            <person name="Neiman D."/>
            <person name="Pearson M."/>
            <person name="Roberts A."/>
            <person name="Saif S."/>
            <person name="Shea T."/>
            <person name="Shenoy N."/>
            <person name="Sisk P."/>
            <person name="Stolte C."/>
            <person name="Sykes S."/>
            <person name="White J."/>
            <person name="Yandava C."/>
            <person name="Haas B."/>
            <person name="Nusbaum C."/>
            <person name="Birren B."/>
        </authorList>
    </citation>
    <scope>NUCLEOTIDE SEQUENCE [LARGE SCALE GENOMIC DNA]</scope>
    <source>
        <strain evidence="8">ATCC 50818</strain>
    </source>
</reference>
<evidence type="ECO:0000256" key="1">
    <source>
        <dbReference type="ARBA" id="ARBA00004430"/>
    </source>
</evidence>
<dbReference type="STRING" id="946362.F2U0H9"/>
<dbReference type="InParanoid" id="F2U0H9"/>
<keyword evidence="2" id="KW-0963">Cytoplasm</keyword>
<evidence type="ECO:0000256" key="5">
    <source>
        <dbReference type="ARBA" id="ARBA00023273"/>
    </source>
</evidence>
<evidence type="ECO:0000259" key="7">
    <source>
        <dbReference type="PROSITE" id="PS51336"/>
    </source>
</evidence>
<dbReference type="SMART" id="SM00676">
    <property type="entry name" value="DM10"/>
    <property type="match status" value="3"/>
</dbReference>
<evidence type="ECO:0000313" key="9">
    <source>
        <dbReference type="Proteomes" id="UP000007799"/>
    </source>
</evidence>
<organism evidence="9">
    <name type="scientific">Salpingoeca rosetta (strain ATCC 50818 / BSB-021)</name>
    <dbReference type="NCBI Taxonomy" id="946362"/>
    <lineage>
        <taxon>Eukaryota</taxon>
        <taxon>Choanoflagellata</taxon>
        <taxon>Craspedida</taxon>
        <taxon>Salpingoecidae</taxon>
        <taxon>Salpingoeca</taxon>
    </lineage>
</organism>
<comment type="subcellular location">
    <subcellularLocation>
        <location evidence="1">Cytoplasm</location>
        <location evidence="1">Cytoskeleton</location>
        <location evidence="1">Cilium axoneme</location>
    </subcellularLocation>
</comment>
<dbReference type="PROSITE" id="PS51336">
    <property type="entry name" value="DM10"/>
    <property type="match status" value="3"/>
</dbReference>
<dbReference type="PANTHER" id="PTHR12086">
    <property type="entry name" value="EF-HAND DOMAIN C-TERMINAL CONTAINING PROTEIN"/>
    <property type="match status" value="1"/>
</dbReference>
<dbReference type="EMBL" id="GL832958">
    <property type="protein sequence ID" value="EGD80907.1"/>
    <property type="molecule type" value="Genomic_DNA"/>
</dbReference>
<feature type="compositionally biased region" description="Polar residues" evidence="6">
    <location>
        <begin position="1"/>
        <end position="20"/>
    </location>
</feature>
<name>F2U0H9_SALR5</name>
<feature type="domain" description="DM10" evidence="7">
    <location>
        <begin position="69"/>
        <end position="176"/>
    </location>
</feature>
<keyword evidence="9" id="KW-1185">Reference proteome</keyword>
<dbReference type="FunFam" id="2.30.29.170:FF:000001">
    <property type="entry name" value="EF-hand domain containing 1"/>
    <property type="match status" value="1"/>
</dbReference>
<dbReference type="PANTHER" id="PTHR12086:SF11">
    <property type="entry name" value="EF-HAND DOMAIN-CONTAINING FAMILY MEMBER C2"/>
    <property type="match status" value="1"/>
</dbReference>
<feature type="domain" description="DM10" evidence="7">
    <location>
        <begin position="220"/>
        <end position="360"/>
    </location>
</feature>
<dbReference type="Proteomes" id="UP000007799">
    <property type="component" value="Unassembled WGS sequence"/>
</dbReference>
<dbReference type="GeneID" id="16078065"/>
<dbReference type="InterPro" id="IPR040193">
    <property type="entry name" value="EFHC1/EFHC2/EFHB"/>
</dbReference>
<dbReference type="AlphaFoldDB" id="F2U0H9"/>
<evidence type="ECO:0000313" key="8">
    <source>
        <dbReference type="EMBL" id="EGD80907.1"/>
    </source>
</evidence>
<dbReference type="FunCoup" id="F2U0H9">
    <property type="interactions" value="49"/>
</dbReference>
<dbReference type="Pfam" id="PF06565">
    <property type="entry name" value="DM10_dom"/>
    <property type="match status" value="3"/>
</dbReference>
<sequence>MAFRQSTLPPLPGNSFNTDQAPKPRKQQLTFANGVPVVLSDSDKAKRVPSSTLRSDPTVAKQPAWLVFDRQTLSFDAYFQEAVHERREEHFRVRKCKIFFFPEDDTLEVIEPPKADSGLPQGKLLRRHRVPKPAPRDDEFYEVEDFNVGKEITIYGRTFLIYDCDKFTRDFLTKLGVSVGQPLQPPTDPYSTLRENAKATQVPLRPYERQDKLKQFLENDRKVLRFYCLWDDSDSEFGEKRYLVLHYFLADDTLEIREVQQPNSGRDGPGVFLRRQKLPKDHHGQTKVPGAVTSRTLLNVFAPSGLQGRHILDSLHTGSGESAHYTDKDLEIGAEINVYGRTVLLCDCDDFTKAYYKEKYGMDHFEPIHVEEPEDEIPRMPTPPHTGFGTEEDSLVSVNHLILKPPKRQFKKWFEEGSRSLQFKARMDTDNPVDMDREFAITFYLADDTLAIFESRKRNSGIAGGKFLERCQLKVPGTSRAYGVEDFRLGAVIEANKHRFLLTDASDFTFTFMEQNKMPESDVDAVSAKARQSLRDNAPSVQAALQGADSVEHGVLPLDVFEGVIVQHTADLTLQEIRTLARHFAEGGDARNNGINYQRFTEEILHADA</sequence>
<feature type="domain" description="DM10" evidence="7">
    <location>
        <begin position="417"/>
        <end position="517"/>
    </location>
</feature>